<dbReference type="Proteomes" id="UP000692954">
    <property type="component" value="Unassembled WGS sequence"/>
</dbReference>
<feature type="compositionally biased region" description="Polar residues" evidence="2">
    <location>
        <begin position="101"/>
        <end position="125"/>
    </location>
</feature>
<evidence type="ECO:0000313" key="4">
    <source>
        <dbReference type="Proteomes" id="UP000692954"/>
    </source>
</evidence>
<gene>
    <name evidence="3" type="ORF">PSON_ATCC_30995.1.T0500308</name>
</gene>
<protein>
    <submittedName>
        <fullName evidence="3">Uncharacterized protein</fullName>
    </submittedName>
</protein>
<reference evidence="3" key="1">
    <citation type="submission" date="2021-01" db="EMBL/GenBank/DDBJ databases">
        <authorList>
            <consortium name="Genoscope - CEA"/>
            <person name="William W."/>
        </authorList>
    </citation>
    <scope>NUCLEOTIDE SEQUENCE</scope>
</reference>
<keyword evidence="4" id="KW-1185">Reference proteome</keyword>
<dbReference type="EMBL" id="CAJJDN010000050">
    <property type="protein sequence ID" value="CAD8087023.1"/>
    <property type="molecule type" value="Genomic_DNA"/>
</dbReference>
<evidence type="ECO:0000313" key="3">
    <source>
        <dbReference type="EMBL" id="CAD8087023.1"/>
    </source>
</evidence>
<evidence type="ECO:0000256" key="2">
    <source>
        <dbReference type="SAM" id="MobiDB-lite"/>
    </source>
</evidence>
<name>A0A8S1NBU8_9CILI</name>
<accession>A0A8S1NBU8</accession>
<sequence length="420" mass="49114">MLKKFNQFGIESKDSTMNLFRVRPQYLTHVSPVAVEAAHSNFFSGSKELLDKIPDHEKGPRQDSKGNIIKYTVVGSIQQFLAEKSRSQQQNRKPAQIRITANSQATPSTQQQNDQTERVNFSSKEQSSKDIQFKKNKIKTKDFQELVLNEDQVQEQILQIQQRIEKNKMENEKKTRQLQSRMSKGESLKMSKCERVIETFDLVQQDWDLTKIKIESKIQRQPGYSLLDRIEQHRMKEEMKRILDTLTPIEEKQGTEFWRLGLRKKDSNIKPKTFVDLFEKNYQIYGNPKSPQIEIVRRSSLSQLDFKPFSTFTSQSALNKKLSENSDLIMKLIPTVPDDIGNLEVVGKNVLEQEIIQLRSQSHKNSFPYVRFSSNSNYEKYVMKVPTKPETQQNDEIIEENYDRKRLMSQGKLSEIKGYF</sequence>
<feature type="coiled-coil region" evidence="1">
    <location>
        <begin position="150"/>
        <end position="177"/>
    </location>
</feature>
<proteinExistence type="predicted"/>
<comment type="caution">
    <text evidence="3">The sequence shown here is derived from an EMBL/GenBank/DDBJ whole genome shotgun (WGS) entry which is preliminary data.</text>
</comment>
<feature type="region of interest" description="Disordered" evidence="2">
    <location>
        <begin position="101"/>
        <end position="133"/>
    </location>
</feature>
<evidence type="ECO:0000256" key="1">
    <source>
        <dbReference type="SAM" id="Coils"/>
    </source>
</evidence>
<organism evidence="3 4">
    <name type="scientific">Paramecium sonneborni</name>
    <dbReference type="NCBI Taxonomy" id="65129"/>
    <lineage>
        <taxon>Eukaryota</taxon>
        <taxon>Sar</taxon>
        <taxon>Alveolata</taxon>
        <taxon>Ciliophora</taxon>
        <taxon>Intramacronucleata</taxon>
        <taxon>Oligohymenophorea</taxon>
        <taxon>Peniculida</taxon>
        <taxon>Parameciidae</taxon>
        <taxon>Paramecium</taxon>
    </lineage>
</organism>
<dbReference type="AlphaFoldDB" id="A0A8S1NBU8"/>
<keyword evidence="1" id="KW-0175">Coiled coil</keyword>
<dbReference type="OrthoDB" id="300833at2759"/>